<dbReference type="Proteomes" id="UP000781932">
    <property type="component" value="Unassembled WGS sequence"/>
</dbReference>
<feature type="compositionally biased region" description="Polar residues" evidence="1">
    <location>
        <begin position="39"/>
        <end position="52"/>
    </location>
</feature>
<reference evidence="2" key="2">
    <citation type="submission" date="2020-11" db="EMBL/GenBank/DDBJ databases">
        <title>Whole genome sequencing of Colletotrichum sp.</title>
        <authorList>
            <person name="Li H."/>
        </authorList>
    </citation>
    <scope>NUCLEOTIDE SEQUENCE</scope>
    <source>
        <strain evidence="2">CkLH20</strain>
    </source>
</reference>
<dbReference type="EMBL" id="JAATWM020000028">
    <property type="protein sequence ID" value="KAF9874005.1"/>
    <property type="molecule type" value="Genomic_DNA"/>
</dbReference>
<feature type="compositionally biased region" description="Polar residues" evidence="1">
    <location>
        <begin position="151"/>
        <end position="168"/>
    </location>
</feature>
<feature type="compositionally biased region" description="Low complexity" evidence="1">
    <location>
        <begin position="53"/>
        <end position="66"/>
    </location>
</feature>
<sequence>MPPIQIHSTSPINASKASGPTPQTEAAQAQDVSDKLTGPPQNQVGATATSSNGQQQYPPAQPGAAPSLPVQTASAQAYSIPRPTPTKTTDDVSQPPLPQPGAVPVPMAANKSSTLPPPPKAGEAYQPPAPTPATQATVPYPPQMAIPPPTMSAQRGSSTSTTTANGPQMTGPRPIPLGGDPASSLEHPPGYQQDVSASEFNSHQRAAHHAAVASAAERGSQAPADEGVWDTAKKWAAAAGGSLAAAEQEVWRRINKD</sequence>
<dbReference type="OrthoDB" id="5385910at2759"/>
<name>A0A9P6LIQ8_9PEZI</name>
<keyword evidence="3" id="KW-1185">Reference proteome</keyword>
<gene>
    <name evidence="2" type="ORF">CkaCkLH20_08377</name>
</gene>
<feature type="region of interest" description="Disordered" evidence="1">
    <location>
        <begin position="1"/>
        <end position="227"/>
    </location>
</feature>
<evidence type="ECO:0000256" key="1">
    <source>
        <dbReference type="SAM" id="MobiDB-lite"/>
    </source>
</evidence>
<organism evidence="2 3">
    <name type="scientific">Colletotrichum karsti</name>
    <dbReference type="NCBI Taxonomy" id="1095194"/>
    <lineage>
        <taxon>Eukaryota</taxon>
        <taxon>Fungi</taxon>
        <taxon>Dikarya</taxon>
        <taxon>Ascomycota</taxon>
        <taxon>Pezizomycotina</taxon>
        <taxon>Sordariomycetes</taxon>
        <taxon>Hypocreomycetidae</taxon>
        <taxon>Glomerellales</taxon>
        <taxon>Glomerellaceae</taxon>
        <taxon>Colletotrichum</taxon>
        <taxon>Colletotrichum boninense species complex</taxon>
    </lineage>
</organism>
<feature type="compositionally biased region" description="Low complexity" evidence="1">
    <location>
        <begin position="209"/>
        <end position="222"/>
    </location>
</feature>
<dbReference type="RefSeq" id="XP_038743466.1">
    <property type="nucleotide sequence ID" value="XM_038891092.1"/>
</dbReference>
<accession>A0A9P6LIQ8</accession>
<proteinExistence type="predicted"/>
<comment type="caution">
    <text evidence="2">The sequence shown here is derived from an EMBL/GenBank/DDBJ whole genome shotgun (WGS) entry which is preliminary data.</text>
</comment>
<evidence type="ECO:0000313" key="3">
    <source>
        <dbReference type="Proteomes" id="UP000781932"/>
    </source>
</evidence>
<feature type="compositionally biased region" description="Pro residues" evidence="1">
    <location>
        <begin position="139"/>
        <end position="150"/>
    </location>
</feature>
<protein>
    <submittedName>
        <fullName evidence="2">Uncharacterized protein</fullName>
    </submittedName>
</protein>
<dbReference type="GeneID" id="62164166"/>
<dbReference type="AlphaFoldDB" id="A0A9P6LIQ8"/>
<reference evidence="2" key="1">
    <citation type="submission" date="2020-03" db="EMBL/GenBank/DDBJ databases">
        <authorList>
            <person name="He L."/>
        </authorList>
    </citation>
    <scope>NUCLEOTIDE SEQUENCE</scope>
    <source>
        <strain evidence="2">CkLH20</strain>
    </source>
</reference>
<evidence type="ECO:0000313" key="2">
    <source>
        <dbReference type="EMBL" id="KAF9874005.1"/>
    </source>
</evidence>
<feature type="compositionally biased region" description="Polar residues" evidence="1">
    <location>
        <begin position="1"/>
        <end position="31"/>
    </location>
</feature>